<dbReference type="Proteomes" id="UP000681722">
    <property type="component" value="Unassembled WGS sequence"/>
</dbReference>
<evidence type="ECO:0000313" key="3">
    <source>
        <dbReference type="EMBL" id="CAF4011353.1"/>
    </source>
</evidence>
<comment type="caution">
    <text evidence="2">The sequence shown here is derived from an EMBL/GenBank/DDBJ whole genome shotgun (WGS) entry which is preliminary data.</text>
</comment>
<proteinExistence type="predicted"/>
<dbReference type="Proteomes" id="UP000663829">
    <property type="component" value="Unassembled WGS sequence"/>
</dbReference>
<keyword evidence="4" id="KW-1185">Reference proteome</keyword>
<gene>
    <name evidence="2" type="ORF">GPM918_LOCUS46750</name>
    <name evidence="3" type="ORF">SRO942_LOCUS25935</name>
</gene>
<organism evidence="2 4">
    <name type="scientific">Didymodactylos carnosus</name>
    <dbReference type="NCBI Taxonomy" id="1234261"/>
    <lineage>
        <taxon>Eukaryota</taxon>
        <taxon>Metazoa</taxon>
        <taxon>Spiralia</taxon>
        <taxon>Gnathifera</taxon>
        <taxon>Rotifera</taxon>
        <taxon>Eurotatoria</taxon>
        <taxon>Bdelloidea</taxon>
        <taxon>Philodinida</taxon>
        <taxon>Philodinidae</taxon>
        <taxon>Didymodactylos</taxon>
    </lineage>
</organism>
<feature type="region of interest" description="Disordered" evidence="1">
    <location>
        <begin position="1"/>
        <end position="30"/>
    </location>
</feature>
<sequence length="30" mass="3333">MKPHGLPSRKERKPAIPSPSKAAPGLRMMY</sequence>
<feature type="non-terminal residue" evidence="2">
    <location>
        <position position="30"/>
    </location>
</feature>
<evidence type="ECO:0000256" key="1">
    <source>
        <dbReference type="SAM" id="MobiDB-lite"/>
    </source>
</evidence>
<dbReference type="EMBL" id="CAJNOQ010071443">
    <property type="protein sequence ID" value="CAF1686752.1"/>
    <property type="molecule type" value="Genomic_DNA"/>
</dbReference>
<accession>A0A816HGW8</accession>
<reference evidence="2" key="1">
    <citation type="submission" date="2021-02" db="EMBL/GenBank/DDBJ databases">
        <authorList>
            <person name="Nowell W R."/>
        </authorList>
    </citation>
    <scope>NUCLEOTIDE SEQUENCE</scope>
</reference>
<dbReference type="AlphaFoldDB" id="A0A816HGW8"/>
<evidence type="ECO:0000313" key="2">
    <source>
        <dbReference type="EMBL" id="CAF1686752.1"/>
    </source>
</evidence>
<evidence type="ECO:0000313" key="4">
    <source>
        <dbReference type="Proteomes" id="UP000663829"/>
    </source>
</evidence>
<dbReference type="EMBL" id="CAJOBC010012229">
    <property type="protein sequence ID" value="CAF4011353.1"/>
    <property type="molecule type" value="Genomic_DNA"/>
</dbReference>
<protein>
    <submittedName>
        <fullName evidence="2">Uncharacterized protein</fullName>
    </submittedName>
</protein>
<name>A0A816HGW8_9BILA</name>